<dbReference type="RefSeq" id="WP_285966443.1">
    <property type="nucleotide sequence ID" value="NZ_CP127294.1"/>
</dbReference>
<organism evidence="2 3">
    <name type="scientific">Amycolatopsis carbonis</name>
    <dbReference type="NCBI Taxonomy" id="715471"/>
    <lineage>
        <taxon>Bacteria</taxon>
        <taxon>Bacillati</taxon>
        <taxon>Actinomycetota</taxon>
        <taxon>Actinomycetes</taxon>
        <taxon>Pseudonocardiales</taxon>
        <taxon>Pseudonocardiaceae</taxon>
        <taxon>Amycolatopsis</taxon>
    </lineage>
</organism>
<reference evidence="2 3" key="1">
    <citation type="submission" date="2023-06" db="EMBL/GenBank/DDBJ databases">
        <authorList>
            <person name="Oyuntsetseg B."/>
            <person name="Kim S.B."/>
        </authorList>
    </citation>
    <scope>NUCLEOTIDE SEQUENCE [LARGE SCALE GENOMIC DNA]</scope>
    <source>
        <strain evidence="2 3">2-15</strain>
    </source>
</reference>
<evidence type="ECO:0000313" key="2">
    <source>
        <dbReference type="EMBL" id="WIX75678.1"/>
    </source>
</evidence>
<protein>
    <submittedName>
        <fullName evidence="2">Uncharacterized protein</fullName>
    </submittedName>
</protein>
<sequence length="65" mass="6498">MRLRAAQAVVPTELAELAAELGELASQAAGALDELPEAASPPGEGTSLRAELPLAGPNPSSTMDS</sequence>
<gene>
    <name evidence="2" type="ORF">QRX50_29795</name>
</gene>
<dbReference type="EMBL" id="CP127294">
    <property type="protein sequence ID" value="WIX75678.1"/>
    <property type="molecule type" value="Genomic_DNA"/>
</dbReference>
<dbReference type="Proteomes" id="UP001236014">
    <property type="component" value="Chromosome"/>
</dbReference>
<proteinExistence type="predicted"/>
<dbReference type="AlphaFoldDB" id="A0A9Y2IBY7"/>
<name>A0A9Y2IBY7_9PSEU</name>
<evidence type="ECO:0000313" key="3">
    <source>
        <dbReference type="Proteomes" id="UP001236014"/>
    </source>
</evidence>
<keyword evidence="3" id="KW-1185">Reference proteome</keyword>
<accession>A0A9Y2IBY7</accession>
<dbReference type="KEGG" id="acab:QRX50_29795"/>
<evidence type="ECO:0000256" key="1">
    <source>
        <dbReference type="SAM" id="MobiDB-lite"/>
    </source>
</evidence>
<feature type="region of interest" description="Disordered" evidence="1">
    <location>
        <begin position="32"/>
        <end position="65"/>
    </location>
</feature>